<gene>
    <name evidence="10" type="ORF">IEN85_21395</name>
</gene>
<evidence type="ECO:0000256" key="5">
    <source>
        <dbReference type="ARBA" id="ARBA00022989"/>
    </source>
</evidence>
<dbReference type="InterPro" id="IPR050882">
    <property type="entry name" value="Prepilin_peptidase/N-MTase"/>
</dbReference>
<comment type="subcellular location">
    <subcellularLocation>
        <location evidence="1">Cell membrane</location>
        <topology evidence="1">Multi-pass membrane protein</topology>
    </subcellularLocation>
</comment>
<evidence type="ECO:0000256" key="6">
    <source>
        <dbReference type="ARBA" id="ARBA00023136"/>
    </source>
</evidence>
<proteinExistence type="inferred from homology"/>
<feature type="transmembrane region" description="Helical" evidence="7">
    <location>
        <begin position="81"/>
        <end position="100"/>
    </location>
</feature>
<comment type="similarity">
    <text evidence="2">Belongs to the peptidase A24 family.</text>
</comment>
<keyword evidence="4 7" id="KW-0812">Transmembrane</keyword>
<keyword evidence="6 7" id="KW-0472">Membrane</keyword>
<feature type="domain" description="Prepilin type IV endopeptidase peptidase" evidence="8">
    <location>
        <begin position="112"/>
        <end position="232"/>
    </location>
</feature>
<dbReference type="PANTHER" id="PTHR30487">
    <property type="entry name" value="TYPE 4 PREPILIN-LIKE PROTEINS LEADER PEPTIDE-PROCESSING ENZYME"/>
    <property type="match status" value="1"/>
</dbReference>
<organism evidence="10 11">
    <name type="scientific">Pelagicoccus enzymogenes</name>
    <dbReference type="NCBI Taxonomy" id="2773457"/>
    <lineage>
        <taxon>Bacteria</taxon>
        <taxon>Pseudomonadati</taxon>
        <taxon>Verrucomicrobiota</taxon>
        <taxon>Opitutia</taxon>
        <taxon>Puniceicoccales</taxon>
        <taxon>Pelagicoccaceae</taxon>
        <taxon>Pelagicoccus</taxon>
    </lineage>
</organism>
<protein>
    <submittedName>
        <fullName evidence="10">Prepilin peptidase</fullName>
    </submittedName>
</protein>
<evidence type="ECO:0000259" key="9">
    <source>
        <dbReference type="Pfam" id="PF06750"/>
    </source>
</evidence>
<feature type="domain" description="Prepilin peptidase A24 N-terminal" evidence="9">
    <location>
        <begin position="21"/>
        <end position="101"/>
    </location>
</feature>
<sequence>MDTLHFIEADFPWFLSSFAFVMGAIVGSFLNVCIYRIPAGKSVVSPGSTCACGQAIKWFDNIPILSWFILRGRARCCGAAYSFRYPFVEALTGFLFLAAWLSQSPFKALCLMLFAAMLVCASFIDFDHMEIPDRFSIGLAVIGFAISVLVPELHDIPRSQFASASVQSVFESALGILIGSGTILWIGLLAESILRKEAMGFGDVKLLGGIGAFLGWQGAIFSIFGGALIGCLGMLVWSIVRKLRPQPETPHQRANTSEENEEELQGHIPFGPMLASGALLYAFLLESPVLTYFAQFEELFRQISQG</sequence>
<dbReference type="InterPro" id="IPR000045">
    <property type="entry name" value="Prepilin_IV_endopep_pep"/>
</dbReference>
<dbReference type="Pfam" id="PF06750">
    <property type="entry name" value="A24_N_bact"/>
    <property type="match status" value="1"/>
</dbReference>
<evidence type="ECO:0000256" key="2">
    <source>
        <dbReference type="ARBA" id="ARBA00005801"/>
    </source>
</evidence>
<evidence type="ECO:0000256" key="3">
    <source>
        <dbReference type="ARBA" id="ARBA00022475"/>
    </source>
</evidence>
<evidence type="ECO:0000259" key="8">
    <source>
        <dbReference type="Pfam" id="PF01478"/>
    </source>
</evidence>
<dbReference type="RefSeq" id="WP_191619135.1">
    <property type="nucleotide sequence ID" value="NZ_JACYFG010000051.1"/>
</dbReference>
<dbReference type="Proteomes" id="UP000622317">
    <property type="component" value="Unassembled WGS sequence"/>
</dbReference>
<keyword evidence="3" id="KW-1003">Cell membrane</keyword>
<keyword evidence="11" id="KW-1185">Reference proteome</keyword>
<dbReference type="GO" id="GO:0006465">
    <property type="term" value="P:signal peptide processing"/>
    <property type="evidence" value="ECO:0007669"/>
    <property type="project" value="TreeGrafter"/>
</dbReference>
<dbReference type="GO" id="GO:0005886">
    <property type="term" value="C:plasma membrane"/>
    <property type="evidence" value="ECO:0007669"/>
    <property type="project" value="UniProtKB-SubCell"/>
</dbReference>
<evidence type="ECO:0000256" key="7">
    <source>
        <dbReference type="SAM" id="Phobius"/>
    </source>
</evidence>
<dbReference type="PANTHER" id="PTHR30487:SF0">
    <property type="entry name" value="PREPILIN LEADER PEPTIDASE_N-METHYLTRANSFERASE-RELATED"/>
    <property type="match status" value="1"/>
</dbReference>
<feature type="transmembrane region" description="Helical" evidence="7">
    <location>
        <begin position="12"/>
        <end position="35"/>
    </location>
</feature>
<evidence type="ECO:0000256" key="4">
    <source>
        <dbReference type="ARBA" id="ARBA00022692"/>
    </source>
</evidence>
<dbReference type="AlphaFoldDB" id="A0A927IJR1"/>
<dbReference type="EMBL" id="JACYFG010000051">
    <property type="protein sequence ID" value="MBD5782068.1"/>
    <property type="molecule type" value="Genomic_DNA"/>
</dbReference>
<accession>A0A927IJR1</accession>
<comment type="caution">
    <text evidence="10">The sequence shown here is derived from an EMBL/GenBank/DDBJ whole genome shotgun (WGS) entry which is preliminary data.</text>
</comment>
<dbReference type="GO" id="GO:0004190">
    <property type="term" value="F:aspartic-type endopeptidase activity"/>
    <property type="evidence" value="ECO:0007669"/>
    <property type="project" value="InterPro"/>
</dbReference>
<evidence type="ECO:0000313" key="11">
    <source>
        <dbReference type="Proteomes" id="UP000622317"/>
    </source>
</evidence>
<dbReference type="InterPro" id="IPR010627">
    <property type="entry name" value="Prepilin_pept_A24_N"/>
</dbReference>
<evidence type="ECO:0000256" key="1">
    <source>
        <dbReference type="ARBA" id="ARBA00004651"/>
    </source>
</evidence>
<name>A0A927IJR1_9BACT</name>
<feature type="transmembrane region" description="Helical" evidence="7">
    <location>
        <begin position="173"/>
        <end position="194"/>
    </location>
</feature>
<keyword evidence="5 7" id="KW-1133">Transmembrane helix</keyword>
<feature type="transmembrane region" description="Helical" evidence="7">
    <location>
        <begin position="206"/>
        <end position="239"/>
    </location>
</feature>
<feature type="transmembrane region" description="Helical" evidence="7">
    <location>
        <begin position="136"/>
        <end position="153"/>
    </location>
</feature>
<dbReference type="Gene3D" id="1.20.120.1220">
    <property type="match status" value="1"/>
</dbReference>
<evidence type="ECO:0000313" key="10">
    <source>
        <dbReference type="EMBL" id="MBD5782068.1"/>
    </source>
</evidence>
<dbReference type="Pfam" id="PF01478">
    <property type="entry name" value="Peptidase_A24"/>
    <property type="match status" value="1"/>
</dbReference>
<reference evidence="10" key="1">
    <citation type="submission" date="2020-09" db="EMBL/GenBank/DDBJ databases">
        <title>Pelagicoccus enzymogenes sp. nov. with an EPS production, isolated from marine sediment.</title>
        <authorList>
            <person name="Feng X."/>
        </authorList>
    </citation>
    <scope>NUCLEOTIDE SEQUENCE</scope>
    <source>
        <strain evidence="10">NFK12</strain>
    </source>
</reference>